<comment type="caution">
    <text evidence="4">The sequence shown here is derived from an EMBL/GenBank/DDBJ whole genome shotgun (WGS) entry which is preliminary data.</text>
</comment>
<sequence length="161" mass="17530">MPSPARLRDARPDDLPALLALEAGFPGDRLSARQFRHHLGNPRARLRVAAAGGRLLGYHLVLLRQGSAWARLYSIAVDPAARGQGLGRRLLADAGRQAAAAGRTGLRLEVRQDNRAAAALYEAAGYHRVAALPAYYEDGAPGWRYARTMTKGLRKLNERPC</sequence>
<reference evidence="4 5" key="1">
    <citation type="submission" date="2018-03" db="EMBL/GenBank/DDBJ databases">
        <title>Arenimonas caeni sp. nov., isolated from activated sludge.</title>
        <authorList>
            <person name="Liu H."/>
        </authorList>
    </citation>
    <scope>NUCLEOTIDE SEQUENCE [LARGE SCALE GENOMIC DNA]</scope>
    <source>
        <strain evidence="5">z29</strain>
    </source>
</reference>
<evidence type="ECO:0000313" key="5">
    <source>
        <dbReference type="Proteomes" id="UP000241736"/>
    </source>
</evidence>
<dbReference type="PANTHER" id="PTHR43420">
    <property type="entry name" value="ACETYLTRANSFERASE"/>
    <property type="match status" value="1"/>
</dbReference>
<evidence type="ECO:0000259" key="3">
    <source>
        <dbReference type="PROSITE" id="PS51186"/>
    </source>
</evidence>
<dbReference type="Proteomes" id="UP000241736">
    <property type="component" value="Unassembled WGS sequence"/>
</dbReference>
<gene>
    <name evidence="4" type="ORF">C6N40_08530</name>
</gene>
<organism evidence="4 5">
    <name type="scientific">Arenimonas caeni</name>
    <dbReference type="NCBI Taxonomy" id="2058085"/>
    <lineage>
        <taxon>Bacteria</taxon>
        <taxon>Pseudomonadati</taxon>
        <taxon>Pseudomonadota</taxon>
        <taxon>Gammaproteobacteria</taxon>
        <taxon>Lysobacterales</taxon>
        <taxon>Lysobacteraceae</taxon>
        <taxon>Arenimonas</taxon>
    </lineage>
</organism>
<dbReference type="Gene3D" id="3.40.630.30">
    <property type="match status" value="1"/>
</dbReference>
<dbReference type="AlphaFoldDB" id="A0A2P6M8G3"/>
<protein>
    <submittedName>
        <fullName evidence="4">GNAT family N-acetyltransferase</fullName>
    </submittedName>
</protein>
<evidence type="ECO:0000256" key="1">
    <source>
        <dbReference type="ARBA" id="ARBA00022679"/>
    </source>
</evidence>
<dbReference type="Pfam" id="PF00583">
    <property type="entry name" value="Acetyltransf_1"/>
    <property type="match status" value="1"/>
</dbReference>
<dbReference type="InterPro" id="IPR050680">
    <property type="entry name" value="YpeA/RimI_acetyltransf"/>
</dbReference>
<dbReference type="PROSITE" id="PS51186">
    <property type="entry name" value="GNAT"/>
    <property type="match status" value="1"/>
</dbReference>
<dbReference type="OrthoDB" id="27442at2"/>
<dbReference type="InterPro" id="IPR016181">
    <property type="entry name" value="Acyl_CoA_acyltransferase"/>
</dbReference>
<proteinExistence type="predicted"/>
<dbReference type="RefSeq" id="WP_106990589.1">
    <property type="nucleotide sequence ID" value="NZ_KZ679090.1"/>
</dbReference>
<keyword evidence="2" id="KW-0012">Acyltransferase</keyword>
<dbReference type="InterPro" id="IPR000182">
    <property type="entry name" value="GNAT_dom"/>
</dbReference>
<dbReference type="CDD" id="cd04301">
    <property type="entry name" value="NAT_SF"/>
    <property type="match status" value="1"/>
</dbReference>
<evidence type="ECO:0000256" key="2">
    <source>
        <dbReference type="ARBA" id="ARBA00023315"/>
    </source>
</evidence>
<dbReference type="EMBL" id="PVLF01000012">
    <property type="protein sequence ID" value="PRH82286.1"/>
    <property type="molecule type" value="Genomic_DNA"/>
</dbReference>
<dbReference type="GO" id="GO:0016747">
    <property type="term" value="F:acyltransferase activity, transferring groups other than amino-acyl groups"/>
    <property type="evidence" value="ECO:0007669"/>
    <property type="project" value="InterPro"/>
</dbReference>
<keyword evidence="5" id="KW-1185">Reference proteome</keyword>
<dbReference type="SUPFAM" id="SSF55729">
    <property type="entry name" value="Acyl-CoA N-acyltransferases (Nat)"/>
    <property type="match status" value="1"/>
</dbReference>
<accession>A0A2P6M8G3</accession>
<evidence type="ECO:0000313" key="4">
    <source>
        <dbReference type="EMBL" id="PRH82286.1"/>
    </source>
</evidence>
<keyword evidence="1 4" id="KW-0808">Transferase</keyword>
<name>A0A2P6M8G3_9GAMM</name>
<feature type="domain" description="N-acetyltransferase" evidence="3">
    <location>
        <begin position="5"/>
        <end position="150"/>
    </location>
</feature>